<evidence type="ECO:0000256" key="4">
    <source>
        <dbReference type="ARBA" id="ARBA00011744"/>
    </source>
</evidence>
<dbReference type="InterPro" id="IPR039557">
    <property type="entry name" value="AHAS_ACT"/>
</dbReference>
<dbReference type="InterPro" id="IPR002912">
    <property type="entry name" value="ACT_dom"/>
</dbReference>
<dbReference type="NCBIfam" id="NF008864">
    <property type="entry name" value="PRK11895.1"/>
    <property type="match status" value="1"/>
</dbReference>
<dbReference type="InterPro" id="IPR019455">
    <property type="entry name" value="Acetolactate_synth_ssu_C"/>
</dbReference>
<comment type="function">
    <text evidence="8">Catalyzes the conversion of 2 pyruvate molecules into acetolactate in the first common step of the biosynthetic pathway of the branched-amino acids such as leucine, isoleucine, and valine.</text>
</comment>
<dbReference type="GO" id="GO:0009099">
    <property type="term" value="P:L-valine biosynthetic process"/>
    <property type="evidence" value="ECO:0007669"/>
    <property type="project" value="UniProtKB-UniRule"/>
</dbReference>
<dbReference type="Gene3D" id="3.30.70.1150">
    <property type="entry name" value="ACT-like. Chain A, domain 2"/>
    <property type="match status" value="1"/>
</dbReference>
<dbReference type="Proteomes" id="UP000191931">
    <property type="component" value="Unassembled WGS sequence"/>
</dbReference>
<evidence type="ECO:0000256" key="7">
    <source>
        <dbReference type="ARBA" id="ARBA00048670"/>
    </source>
</evidence>
<organism evidence="10 11">
    <name type="scientific">Desulfamplus magnetovallimortis</name>
    <dbReference type="NCBI Taxonomy" id="1246637"/>
    <lineage>
        <taxon>Bacteria</taxon>
        <taxon>Pseudomonadati</taxon>
        <taxon>Thermodesulfobacteriota</taxon>
        <taxon>Desulfobacteria</taxon>
        <taxon>Desulfobacterales</taxon>
        <taxon>Desulfobacteraceae</taxon>
        <taxon>Desulfamplus</taxon>
    </lineage>
</organism>
<evidence type="ECO:0000256" key="1">
    <source>
        <dbReference type="ARBA" id="ARBA00004974"/>
    </source>
</evidence>
<dbReference type="PROSITE" id="PS51671">
    <property type="entry name" value="ACT"/>
    <property type="match status" value="1"/>
</dbReference>
<dbReference type="UniPathway" id="UPA00049">
    <property type="reaction ID" value="UER00059"/>
</dbReference>
<dbReference type="Pfam" id="PF22629">
    <property type="entry name" value="ACT_AHAS_ss"/>
    <property type="match status" value="1"/>
</dbReference>
<keyword evidence="11" id="KW-1185">Reference proteome</keyword>
<comment type="similarity">
    <text evidence="3 8">Belongs to the acetolactate synthase small subunit family.</text>
</comment>
<dbReference type="NCBIfam" id="TIGR00119">
    <property type="entry name" value="acolac_sm"/>
    <property type="match status" value="1"/>
</dbReference>
<gene>
    <name evidence="10" type="ORF">MTBBW1_300067</name>
</gene>
<accession>A0A1W1HFX3</accession>
<evidence type="ECO:0000256" key="5">
    <source>
        <dbReference type="ARBA" id="ARBA00022605"/>
    </source>
</evidence>
<comment type="pathway">
    <text evidence="2 8">Amino-acid biosynthesis; L-valine biosynthesis; L-valine from pyruvate: step 1/4.</text>
</comment>
<dbReference type="InterPro" id="IPR045865">
    <property type="entry name" value="ACT-like_dom_sf"/>
</dbReference>
<comment type="catalytic activity">
    <reaction evidence="7 8">
        <text>2 pyruvate + H(+) = (2S)-2-acetolactate + CO2</text>
        <dbReference type="Rhea" id="RHEA:25249"/>
        <dbReference type="ChEBI" id="CHEBI:15361"/>
        <dbReference type="ChEBI" id="CHEBI:15378"/>
        <dbReference type="ChEBI" id="CHEBI:16526"/>
        <dbReference type="ChEBI" id="CHEBI:58476"/>
        <dbReference type="EC" id="2.2.1.6"/>
    </reaction>
</comment>
<dbReference type="GO" id="GO:0005829">
    <property type="term" value="C:cytosol"/>
    <property type="evidence" value="ECO:0007669"/>
    <property type="project" value="TreeGrafter"/>
</dbReference>
<dbReference type="InterPro" id="IPR054480">
    <property type="entry name" value="AHAS_small-like_ACT"/>
</dbReference>
<dbReference type="CDD" id="cd04878">
    <property type="entry name" value="ACT_AHAS"/>
    <property type="match status" value="1"/>
</dbReference>
<evidence type="ECO:0000313" key="10">
    <source>
        <dbReference type="EMBL" id="SLM31336.1"/>
    </source>
</evidence>
<dbReference type="GO" id="GO:0003984">
    <property type="term" value="F:acetolactate synthase activity"/>
    <property type="evidence" value="ECO:0007669"/>
    <property type="project" value="UniProtKB-UniRule"/>
</dbReference>
<sequence length="161" mass="17966">MNEKKYVITMLVENEPGVTARITGLFAGRGYNIETICGAPTADPELSRITITTVAAPAQFDQCMKQIQRLTNVIKLRDMTGEEAVKREMALICVNAEPEQRNLILERVEPYRGKIIDIGSKTLTMEVTGKENEIDELLVQLLPFGIVKLARSGVLALYREN</sequence>
<keyword evidence="8" id="KW-0808">Transferase</keyword>
<dbReference type="UniPathway" id="UPA00047">
    <property type="reaction ID" value="UER00055"/>
</dbReference>
<protein>
    <recommendedName>
        <fullName evidence="8">Acetolactate synthase small subunit</fullName>
        <shortName evidence="8">AHAS</shortName>
        <shortName evidence="8">ALS</shortName>
        <ecNumber evidence="8">2.2.1.6</ecNumber>
    </recommendedName>
    <alternativeName>
        <fullName evidence="8">Acetohydroxy-acid synthase small subunit</fullName>
    </alternativeName>
</protein>
<keyword evidence="5 8" id="KW-0028">Amino-acid biosynthesis</keyword>
<dbReference type="InterPro" id="IPR027271">
    <property type="entry name" value="Acetolactate_synth/TF_NikR_C"/>
</dbReference>
<dbReference type="OrthoDB" id="9787365at2"/>
<dbReference type="AlphaFoldDB" id="A0A1W1HFX3"/>
<comment type="pathway">
    <text evidence="1 8">Amino-acid biosynthesis; L-isoleucine biosynthesis; L-isoleucine from 2-oxobutanoate: step 1/4.</text>
</comment>
<dbReference type="PANTHER" id="PTHR30239:SF0">
    <property type="entry name" value="ACETOLACTATE SYNTHASE SMALL SUBUNIT 1, CHLOROPLASTIC"/>
    <property type="match status" value="1"/>
</dbReference>
<evidence type="ECO:0000313" key="11">
    <source>
        <dbReference type="Proteomes" id="UP000191931"/>
    </source>
</evidence>
<evidence type="ECO:0000256" key="8">
    <source>
        <dbReference type="RuleBase" id="RU368092"/>
    </source>
</evidence>
<proteinExistence type="inferred from homology"/>
<keyword evidence="6 8" id="KW-0100">Branched-chain amino acid biosynthesis</keyword>
<dbReference type="Gene3D" id="3.30.70.260">
    <property type="match status" value="1"/>
</dbReference>
<dbReference type="RefSeq" id="WP_080800006.1">
    <property type="nucleotide sequence ID" value="NZ_LT828541.1"/>
</dbReference>
<dbReference type="InterPro" id="IPR004789">
    <property type="entry name" value="Acetalactate_synth_ssu"/>
</dbReference>
<reference evidence="10 11" key="1">
    <citation type="submission" date="2017-03" db="EMBL/GenBank/DDBJ databases">
        <authorList>
            <person name="Afonso C.L."/>
            <person name="Miller P.J."/>
            <person name="Scott M.A."/>
            <person name="Spackman E."/>
            <person name="Goraichik I."/>
            <person name="Dimitrov K.M."/>
            <person name="Suarez D.L."/>
            <person name="Swayne D.E."/>
        </authorList>
    </citation>
    <scope>NUCLEOTIDE SEQUENCE [LARGE SCALE GENOMIC DNA]</scope>
    <source>
        <strain evidence="10">PRJEB14757</strain>
    </source>
</reference>
<dbReference type="GO" id="GO:0009097">
    <property type="term" value="P:isoleucine biosynthetic process"/>
    <property type="evidence" value="ECO:0007669"/>
    <property type="project" value="UniProtKB-UniRule"/>
</dbReference>
<evidence type="ECO:0000256" key="3">
    <source>
        <dbReference type="ARBA" id="ARBA00006341"/>
    </source>
</evidence>
<comment type="subunit">
    <text evidence="4 8">Dimer of large and small chains.</text>
</comment>
<dbReference type="GO" id="GO:1990610">
    <property type="term" value="F:acetolactate synthase regulator activity"/>
    <property type="evidence" value="ECO:0007669"/>
    <property type="project" value="UniProtKB-UniRule"/>
</dbReference>
<dbReference type="EMBL" id="FWEV01000224">
    <property type="protein sequence ID" value="SLM31336.1"/>
    <property type="molecule type" value="Genomic_DNA"/>
</dbReference>
<evidence type="ECO:0000256" key="6">
    <source>
        <dbReference type="ARBA" id="ARBA00023304"/>
    </source>
</evidence>
<dbReference type="SUPFAM" id="SSF55021">
    <property type="entry name" value="ACT-like"/>
    <property type="match status" value="2"/>
</dbReference>
<dbReference type="EC" id="2.2.1.6" evidence="8"/>
<dbReference type="Pfam" id="PF10369">
    <property type="entry name" value="ALS_ss_C"/>
    <property type="match status" value="1"/>
</dbReference>
<evidence type="ECO:0000256" key="2">
    <source>
        <dbReference type="ARBA" id="ARBA00005025"/>
    </source>
</evidence>
<dbReference type="STRING" id="1246637.MTBBW1_300067"/>
<name>A0A1W1HFX3_9BACT</name>
<evidence type="ECO:0000259" key="9">
    <source>
        <dbReference type="PROSITE" id="PS51671"/>
    </source>
</evidence>
<dbReference type="PANTHER" id="PTHR30239">
    <property type="entry name" value="ACETOLACTATE SYNTHASE SMALL SUBUNIT"/>
    <property type="match status" value="1"/>
</dbReference>
<feature type="domain" description="ACT" evidence="9">
    <location>
        <begin position="7"/>
        <end position="81"/>
    </location>
</feature>